<accession>A0A0R1NMU9</accession>
<gene>
    <name evidence="2" type="ORF">FC98_GL000685</name>
</gene>
<organism evidence="2 3">
    <name type="scientific">Lentilactobacillus kisonensis DSM 19906 = JCM 15041</name>
    <dbReference type="NCBI Taxonomy" id="1423766"/>
    <lineage>
        <taxon>Bacteria</taxon>
        <taxon>Bacillati</taxon>
        <taxon>Bacillota</taxon>
        <taxon>Bacilli</taxon>
        <taxon>Lactobacillales</taxon>
        <taxon>Lactobacillaceae</taxon>
        <taxon>Lentilactobacillus</taxon>
    </lineage>
</organism>
<feature type="transmembrane region" description="Helical" evidence="1">
    <location>
        <begin position="12"/>
        <end position="32"/>
    </location>
</feature>
<proteinExistence type="predicted"/>
<keyword evidence="1" id="KW-0812">Transmembrane</keyword>
<name>A0A0R1NMU9_9LACO</name>
<dbReference type="Proteomes" id="UP000051439">
    <property type="component" value="Unassembled WGS sequence"/>
</dbReference>
<comment type="caution">
    <text evidence="2">The sequence shown here is derived from an EMBL/GenBank/DDBJ whole genome shotgun (WGS) entry which is preliminary data.</text>
</comment>
<keyword evidence="1" id="KW-1133">Transmembrane helix</keyword>
<evidence type="ECO:0000256" key="1">
    <source>
        <dbReference type="SAM" id="Phobius"/>
    </source>
</evidence>
<keyword evidence="3" id="KW-1185">Reference proteome</keyword>
<evidence type="ECO:0000313" key="2">
    <source>
        <dbReference type="EMBL" id="KRL21510.1"/>
    </source>
</evidence>
<keyword evidence="1" id="KW-0472">Membrane</keyword>
<dbReference type="EMBL" id="AZEB01000014">
    <property type="protein sequence ID" value="KRL21510.1"/>
    <property type="molecule type" value="Genomic_DNA"/>
</dbReference>
<sequence length="52" mass="5430">MAFEVAFTASELLVLEAFVVVFELVLSVLVLVGPLEELAVDPASEVVAVLAA</sequence>
<evidence type="ECO:0000313" key="3">
    <source>
        <dbReference type="Proteomes" id="UP000051439"/>
    </source>
</evidence>
<protein>
    <submittedName>
        <fullName evidence="2">Uncharacterized protein</fullName>
    </submittedName>
</protein>
<dbReference type="AlphaFoldDB" id="A0A0R1NMU9"/>
<reference evidence="2 3" key="1">
    <citation type="journal article" date="2015" name="Genome Announc.">
        <title>Expanding the biotechnology potential of lactobacilli through comparative genomics of 213 strains and associated genera.</title>
        <authorList>
            <person name="Sun Z."/>
            <person name="Harris H.M."/>
            <person name="McCann A."/>
            <person name="Guo C."/>
            <person name="Argimon S."/>
            <person name="Zhang W."/>
            <person name="Yang X."/>
            <person name="Jeffery I.B."/>
            <person name="Cooney J.C."/>
            <person name="Kagawa T.F."/>
            <person name="Liu W."/>
            <person name="Song Y."/>
            <person name="Salvetti E."/>
            <person name="Wrobel A."/>
            <person name="Rasinkangas P."/>
            <person name="Parkhill J."/>
            <person name="Rea M.C."/>
            <person name="O'Sullivan O."/>
            <person name="Ritari J."/>
            <person name="Douillard F.P."/>
            <person name="Paul Ross R."/>
            <person name="Yang R."/>
            <person name="Briner A.E."/>
            <person name="Felis G.E."/>
            <person name="de Vos W.M."/>
            <person name="Barrangou R."/>
            <person name="Klaenhammer T.R."/>
            <person name="Caufield P.W."/>
            <person name="Cui Y."/>
            <person name="Zhang H."/>
            <person name="O'Toole P.W."/>
        </authorList>
    </citation>
    <scope>NUCLEOTIDE SEQUENCE [LARGE SCALE GENOMIC DNA]</scope>
    <source>
        <strain evidence="2 3">DSM 19906</strain>
    </source>
</reference>